<accession>A0A9P7EQV6</accession>
<reference evidence="1" key="1">
    <citation type="journal article" date="2020" name="New Phytol.">
        <title>Comparative genomics reveals dynamic genome evolution in host specialist ectomycorrhizal fungi.</title>
        <authorList>
            <person name="Lofgren L.A."/>
            <person name="Nguyen N.H."/>
            <person name="Vilgalys R."/>
            <person name="Ruytinx J."/>
            <person name="Liao H.L."/>
            <person name="Branco S."/>
            <person name="Kuo A."/>
            <person name="LaButti K."/>
            <person name="Lipzen A."/>
            <person name="Andreopoulos W."/>
            <person name="Pangilinan J."/>
            <person name="Riley R."/>
            <person name="Hundley H."/>
            <person name="Na H."/>
            <person name="Barry K."/>
            <person name="Grigoriev I.V."/>
            <person name="Stajich J.E."/>
            <person name="Kennedy P.G."/>
        </authorList>
    </citation>
    <scope>NUCLEOTIDE SEQUENCE</scope>
    <source>
        <strain evidence="1">MN1</strain>
    </source>
</reference>
<evidence type="ECO:0008006" key="3">
    <source>
        <dbReference type="Google" id="ProtNLM"/>
    </source>
</evidence>
<keyword evidence="2" id="KW-1185">Reference proteome</keyword>
<comment type="caution">
    <text evidence="1">The sequence shown here is derived from an EMBL/GenBank/DDBJ whole genome shotgun (WGS) entry which is preliminary data.</text>
</comment>
<dbReference type="EMBL" id="JABBWG010000001">
    <property type="protein sequence ID" value="KAG1827555.1"/>
    <property type="molecule type" value="Genomic_DNA"/>
</dbReference>
<dbReference type="GeneID" id="64626271"/>
<protein>
    <recommendedName>
        <fullName evidence="3">BTB domain-containing protein</fullName>
    </recommendedName>
</protein>
<proteinExistence type="predicted"/>
<name>A0A9P7EQV6_9AGAM</name>
<gene>
    <name evidence="1" type="ORF">BJ212DRAFT_1294790</name>
</gene>
<dbReference type="RefSeq" id="XP_041200402.1">
    <property type="nucleotide sequence ID" value="XM_041332254.1"/>
</dbReference>
<dbReference type="AlphaFoldDB" id="A0A9P7EQV6"/>
<dbReference type="OrthoDB" id="2617920at2759"/>
<dbReference type="Proteomes" id="UP000807769">
    <property type="component" value="Unassembled WGS sequence"/>
</dbReference>
<sequence>MFAAMESAGLEEIDGKSDERPIHLAGTTWEMFELFLEHTFGRACAGQYTLEELSNFLHFCDMYQCSHMRKFVVSCIQSTQYHFHPAQLINLAIQYNTGAIFPFTFKQLVNTPITQLTAQHWQLLGNNVFTSLVYVQAALEEHRRIVAAEEPKILIHTSDCQDPVGCNKDWHAIWWNGMAHFLLDGRNPQPYCEAVKHFKDLQFGRVSGGCKELMFKIIEQGAAFNHAEQFVEEACDRLAEKLISDSSL</sequence>
<evidence type="ECO:0000313" key="1">
    <source>
        <dbReference type="EMBL" id="KAG1827555.1"/>
    </source>
</evidence>
<organism evidence="1 2">
    <name type="scientific">Suillus subaureus</name>
    <dbReference type="NCBI Taxonomy" id="48587"/>
    <lineage>
        <taxon>Eukaryota</taxon>
        <taxon>Fungi</taxon>
        <taxon>Dikarya</taxon>
        <taxon>Basidiomycota</taxon>
        <taxon>Agaricomycotina</taxon>
        <taxon>Agaricomycetes</taxon>
        <taxon>Agaricomycetidae</taxon>
        <taxon>Boletales</taxon>
        <taxon>Suillineae</taxon>
        <taxon>Suillaceae</taxon>
        <taxon>Suillus</taxon>
    </lineage>
</organism>
<evidence type="ECO:0000313" key="2">
    <source>
        <dbReference type="Proteomes" id="UP000807769"/>
    </source>
</evidence>